<name>A0AAJ2VRD6_9GAMM</name>
<gene>
    <name evidence="1" type="ORF">SIL78_18960</name>
</gene>
<proteinExistence type="predicted"/>
<comment type="caution">
    <text evidence="1">The sequence shown here is derived from an EMBL/GenBank/DDBJ whole genome shotgun (WGS) entry which is preliminary data.</text>
</comment>
<dbReference type="RefSeq" id="WP_198350035.1">
    <property type="nucleotide sequence ID" value="NZ_JABASV010000012.1"/>
</dbReference>
<evidence type="ECO:0000313" key="2">
    <source>
        <dbReference type="Proteomes" id="UP001276761"/>
    </source>
</evidence>
<dbReference type="Proteomes" id="UP001276761">
    <property type="component" value="Unassembled WGS sequence"/>
</dbReference>
<organism evidence="1 2">
    <name type="scientific">Vreelandella alkaliphila</name>
    <dbReference type="NCBI Taxonomy" id="272774"/>
    <lineage>
        <taxon>Bacteria</taxon>
        <taxon>Pseudomonadati</taxon>
        <taxon>Pseudomonadota</taxon>
        <taxon>Gammaproteobacteria</taxon>
        <taxon>Oceanospirillales</taxon>
        <taxon>Halomonadaceae</taxon>
        <taxon>Vreelandella</taxon>
    </lineage>
</organism>
<dbReference type="GeneID" id="303167621"/>
<sequence length="286" mass="31187">MSFRPANQHRPATDQLTQDFNAMIGQHPMAFDVVVFPVAGEKEDVTAPAMEDVVGSLESDERQLSYGDPFITLALEPQHSIEAHGMLSSGMGYGVEQDGGDAWRLLIQQGPVPKRSVVAYVMDTGQGLALQTLYVMGAKSIGRRAPAGYVYELIPYLGGMQPLSALPNTDPSVSDIINQLDTLLSFDGKATSMEPVLPSDDSKIEALKADIDGLRYTYQSIEAKTTHVIEHGLDSMFVQTDVWIMDDDGKFYRDVVSVQETSPMKLTVTTAVPANIKVIVKKGESF</sequence>
<protein>
    <submittedName>
        <fullName evidence="1">Uncharacterized protein</fullName>
    </submittedName>
</protein>
<dbReference type="EMBL" id="JAWXXT010000002">
    <property type="protein sequence ID" value="MDX5979633.1"/>
    <property type="molecule type" value="Genomic_DNA"/>
</dbReference>
<reference evidence="1" key="1">
    <citation type="submission" date="2023-11" db="EMBL/GenBank/DDBJ databases">
        <title>MicrobeMod: A computational toolkit for identifying prokaryotic methylation and restriction-modification with nanopore sequencing.</title>
        <authorList>
            <person name="Crits-Christoph A."/>
            <person name="Kang S.C."/>
            <person name="Lee H."/>
            <person name="Ostrov N."/>
        </authorList>
    </citation>
    <scope>NUCLEOTIDE SEQUENCE</scope>
    <source>
        <strain evidence="1">ATCC BAA-953</strain>
    </source>
</reference>
<evidence type="ECO:0000313" key="1">
    <source>
        <dbReference type="EMBL" id="MDX5979633.1"/>
    </source>
</evidence>
<accession>A0AAJ2VRD6</accession>
<dbReference type="AlphaFoldDB" id="A0AAJ2VRD6"/>